<protein>
    <submittedName>
        <fullName evidence="1">Uncharacterized protein</fullName>
    </submittedName>
</protein>
<dbReference type="AlphaFoldDB" id="I0GQY0"/>
<dbReference type="HOGENOM" id="CLU_2467258_0_0_9"/>
<name>I0GQY0_SELRL</name>
<dbReference type="KEGG" id="sri:SELR_14590"/>
<dbReference type="EMBL" id="AP012292">
    <property type="protein sequence ID" value="BAL83167.1"/>
    <property type="molecule type" value="Genomic_DNA"/>
</dbReference>
<accession>I0GQY0</accession>
<dbReference type="PATRIC" id="fig|927704.6.peg.1509"/>
<evidence type="ECO:0000313" key="2">
    <source>
        <dbReference type="Proteomes" id="UP000007887"/>
    </source>
</evidence>
<gene>
    <name evidence="1" type="ordered locus">SELR_14590</name>
</gene>
<sequence length="88" mass="10131">MVLLMAGPVYCDYFNFYIDIKEGVCYCKAINSGNGARTSQDIRPGFYFYHPWIAATDTYIWQDNGVLDHGFVCGSGRFCFACRMIWEE</sequence>
<organism evidence="1 2">
    <name type="scientific">Selenomonas ruminantium subsp. lactilytica (strain NBRC 103574 / TAM6421)</name>
    <dbReference type="NCBI Taxonomy" id="927704"/>
    <lineage>
        <taxon>Bacteria</taxon>
        <taxon>Bacillati</taxon>
        <taxon>Bacillota</taxon>
        <taxon>Negativicutes</taxon>
        <taxon>Selenomonadales</taxon>
        <taxon>Selenomonadaceae</taxon>
        <taxon>Selenomonas</taxon>
    </lineage>
</organism>
<reference evidence="1 2" key="1">
    <citation type="submission" date="2011-10" db="EMBL/GenBank/DDBJ databases">
        <title>Whole genome sequence of Selenomonas ruminantium subsp. lactilytica TAM6421.</title>
        <authorList>
            <person name="Oguchi A."/>
            <person name="Ankai A."/>
            <person name="Kaneko J."/>
            <person name="Yamada-Narita S."/>
            <person name="Fukui S."/>
            <person name="Takahashi M."/>
            <person name="Onodera T."/>
            <person name="Kojima S."/>
            <person name="Fushimi T."/>
            <person name="Abe N."/>
            <person name="Kamio Y."/>
            <person name="Yamazaki S."/>
            <person name="Fujita N."/>
        </authorList>
    </citation>
    <scope>NUCLEOTIDE SEQUENCE [LARGE SCALE GENOMIC DNA]</scope>
    <source>
        <strain evidence="2">NBRC 103574 / TAM6421</strain>
    </source>
</reference>
<dbReference type="Proteomes" id="UP000007887">
    <property type="component" value="Chromosome"/>
</dbReference>
<evidence type="ECO:0000313" key="1">
    <source>
        <dbReference type="EMBL" id="BAL83167.1"/>
    </source>
</evidence>
<proteinExistence type="predicted"/>